<sequence>MEATISQRSLTRSLDRDPKKSIVTLFDAPNFPPQNPNHEVAIPDLIPPRVFMFKKDLTPTDIMQNRQDIPTEADGVRYNSGAMFLQSQWRHLVNRNELFDGDSVVGYGYRNNRGQFRLVISVNRKDD</sequence>
<name>A0ABD1I9H3_SALDI</name>
<keyword evidence="2" id="KW-1185">Reference proteome</keyword>
<accession>A0ABD1I9H3</accession>
<evidence type="ECO:0008006" key="3">
    <source>
        <dbReference type="Google" id="ProtNLM"/>
    </source>
</evidence>
<evidence type="ECO:0000313" key="1">
    <source>
        <dbReference type="EMBL" id="KAL1565366.1"/>
    </source>
</evidence>
<protein>
    <recommendedName>
        <fullName evidence="3">TF-B3 domain-containing protein</fullName>
    </recommendedName>
</protein>
<gene>
    <name evidence="1" type="ORF">AAHA92_07592</name>
</gene>
<reference evidence="1 2" key="1">
    <citation type="submission" date="2024-06" db="EMBL/GenBank/DDBJ databases">
        <title>A chromosome level genome sequence of Diviner's sage (Salvia divinorum).</title>
        <authorList>
            <person name="Ford S.A."/>
            <person name="Ro D.-K."/>
            <person name="Ness R.W."/>
            <person name="Phillips M.A."/>
        </authorList>
    </citation>
    <scope>NUCLEOTIDE SEQUENCE [LARGE SCALE GENOMIC DNA]</scope>
    <source>
        <strain evidence="1">SAF-2024a</strain>
        <tissue evidence="1">Leaf</tissue>
    </source>
</reference>
<evidence type="ECO:0000313" key="2">
    <source>
        <dbReference type="Proteomes" id="UP001567538"/>
    </source>
</evidence>
<proteinExistence type="predicted"/>
<organism evidence="1 2">
    <name type="scientific">Salvia divinorum</name>
    <name type="common">Maria pastora</name>
    <name type="synonym">Diviner's sage</name>
    <dbReference type="NCBI Taxonomy" id="28513"/>
    <lineage>
        <taxon>Eukaryota</taxon>
        <taxon>Viridiplantae</taxon>
        <taxon>Streptophyta</taxon>
        <taxon>Embryophyta</taxon>
        <taxon>Tracheophyta</taxon>
        <taxon>Spermatophyta</taxon>
        <taxon>Magnoliopsida</taxon>
        <taxon>eudicotyledons</taxon>
        <taxon>Gunneridae</taxon>
        <taxon>Pentapetalae</taxon>
        <taxon>asterids</taxon>
        <taxon>lamiids</taxon>
        <taxon>Lamiales</taxon>
        <taxon>Lamiaceae</taxon>
        <taxon>Nepetoideae</taxon>
        <taxon>Mentheae</taxon>
        <taxon>Salviinae</taxon>
        <taxon>Salvia</taxon>
        <taxon>Salvia subgen. Calosphace</taxon>
    </lineage>
</organism>
<dbReference type="AlphaFoldDB" id="A0ABD1I9H3"/>
<dbReference type="Proteomes" id="UP001567538">
    <property type="component" value="Unassembled WGS sequence"/>
</dbReference>
<comment type="caution">
    <text evidence="1">The sequence shown here is derived from an EMBL/GenBank/DDBJ whole genome shotgun (WGS) entry which is preliminary data.</text>
</comment>
<dbReference type="EMBL" id="JBEAFC010000003">
    <property type="protein sequence ID" value="KAL1565366.1"/>
    <property type="molecule type" value="Genomic_DNA"/>
</dbReference>